<gene>
    <name evidence="1" type="ORF">RPERSI_LOCUS7380</name>
</gene>
<dbReference type="EMBL" id="CAJVQC010012452">
    <property type="protein sequence ID" value="CAG8638418.1"/>
    <property type="molecule type" value="Genomic_DNA"/>
</dbReference>
<evidence type="ECO:0000313" key="2">
    <source>
        <dbReference type="Proteomes" id="UP000789920"/>
    </source>
</evidence>
<keyword evidence="2" id="KW-1185">Reference proteome</keyword>
<comment type="caution">
    <text evidence="1">The sequence shown here is derived from an EMBL/GenBank/DDBJ whole genome shotgun (WGS) entry which is preliminary data.</text>
</comment>
<evidence type="ECO:0000313" key="1">
    <source>
        <dbReference type="EMBL" id="CAG8638418.1"/>
    </source>
</evidence>
<feature type="non-terminal residue" evidence="1">
    <location>
        <position position="58"/>
    </location>
</feature>
<reference evidence="1" key="1">
    <citation type="submission" date="2021-06" db="EMBL/GenBank/DDBJ databases">
        <authorList>
            <person name="Kallberg Y."/>
            <person name="Tangrot J."/>
            <person name="Rosling A."/>
        </authorList>
    </citation>
    <scope>NUCLEOTIDE SEQUENCE</scope>
    <source>
        <strain evidence="1">MA461A</strain>
    </source>
</reference>
<accession>A0ACA9N7R6</accession>
<dbReference type="Proteomes" id="UP000789920">
    <property type="component" value="Unassembled WGS sequence"/>
</dbReference>
<protein>
    <submittedName>
        <fullName evidence="1">35674_t:CDS:1</fullName>
    </submittedName>
</protein>
<name>A0ACA9N7R6_9GLOM</name>
<sequence>MITELVNIYAKNISFELCSLDGFSSCAMLHDNELAFKEVHDIFYVKLDMLENHPVMPE</sequence>
<proteinExistence type="predicted"/>
<organism evidence="1 2">
    <name type="scientific">Racocetra persica</name>
    <dbReference type="NCBI Taxonomy" id="160502"/>
    <lineage>
        <taxon>Eukaryota</taxon>
        <taxon>Fungi</taxon>
        <taxon>Fungi incertae sedis</taxon>
        <taxon>Mucoromycota</taxon>
        <taxon>Glomeromycotina</taxon>
        <taxon>Glomeromycetes</taxon>
        <taxon>Diversisporales</taxon>
        <taxon>Gigasporaceae</taxon>
        <taxon>Racocetra</taxon>
    </lineage>
</organism>